<accession>A0A8X6I7Z2</accession>
<sequence length="129" mass="15632">MGSLQPSGPFRKDMHQNNRCFSKSYYFSTSKYVLVNRFWLCYSKILDIAYCQPCWLFTSQRNNVWCMGIRDWRHLSERIEQHSFSSGHVEACAVYERWKKSDTIDKEHENEIRKEASFWKMVLQRLFDI</sequence>
<evidence type="ECO:0000313" key="1">
    <source>
        <dbReference type="EMBL" id="GFQ99789.1"/>
    </source>
</evidence>
<comment type="caution">
    <text evidence="1">The sequence shown here is derived from an EMBL/GenBank/DDBJ whole genome shotgun (WGS) entry which is preliminary data.</text>
</comment>
<organism evidence="1 2">
    <name type="scientific">Trichonephila clavata</name>
    <name type="common">Joro spider</name>
    <name type="synonym">Nephila clavata</name>
    <dbReference type="NCBI Taxonomy" id="2740835"/>
    <lineage>
        <taxon>Eukaryota</taxon>
        <taxon>Metazoa</taxon>
        <taxon>Ecdysozoa</taxon>
        <taxon>Arthropoda</taxon>
        <taxon>Chelicerata</taxon>
        <taxon>Arachnida</taxon>
        <taxon>Araneae</taxon>
        <taxon>Araneomorphae</taxon>
        <taxon>Entelegynae</taxon>
        <taxon>Araneoidea</taxon>
        <taxon>Nephilidae</taxon>
        <taxon>Trichonephila</taxon>
    </lineage>
</organism>
<gene>
    <name evidence="1" type="primary">ZMYM1</name>
    <name evidence="1" type="ORF">TNCT_349901</name>
</gene>
<name>A0A8X6I7Z2_TRICU</name>
<dbReference type="AlphaFoldDB" id="A0A8X6I7Z2"/>
<evidence type="ECO:0000313" key="2">
    <source>
        <dbReference type="Proteomes" id="UP000887116"/>
    </source>
</evidence>
<reference evidence="1" key="1">
    <citation type="submission" date="2020-07" db="EMBL/GenBank/DDBJ databases">
        <title>Multicomponent nature underlies the extraordinary mechanical properties of spider dragline silk.</title>
        <authorList>
            <person name="Kono N."/>
            <person name="Nakamura H."/>
            <person name="Mori M."/>
            <person name="Yoshida Y."/>
            <person name="Ohtoshi R."/>
            <person name="Malay A.D."/>
            <person name="Moran D.A.P."/>
            <person name="Tomita M."/>
            <person name="Numata K."/>
            <person name="Arakawa K."/>
        </authorList>
    </citation>
    <scope>NUCLEOTIDE SEQUENCE</scope>
</reference>
<keyword evidence="2" id="KW-1185">Reference proteome</keyword>
<proteinExistence type="predicted"/>
<protein>
    <submittedName>
        <fullName evidence="1">Zinc finger MYM-type protein 1</fullName>
    </submittedName>
</protein>
<dbReference type="OrthoDB" id="6435517at2759"/>
<dbReference type="Proteomes" id="UP000887116">
    <property type="component" value="Unassembled WGS sequence"/>
</dbReference>
<dbReference type="EMBL" id="BMAO01034914">
    <property type="protein sequence ID" value="GFQ99789.1"/>
    <property type="molecule type" value="Genomic_DNA"/>
</dbReference>